<dbReference type="EMBL" id="LGRX02005614">
    <property type="protein sequence ID" value="KAK3278122.1"/>
    <property type="molecule type" value="Genomic_DNA"/>
</dbReference>
<keyword evidence="2" id="KW-0732">Signal</keyword>
<protein>
    <submittedName>
        <fullName evidence="3">Uncharacterized protein</fullName>
    </submittedName>
</protein>
<sequence length="195" mass="19499">MRYGCGRGIPGFGGSFLTSSLLVCALFVICATAAPHTVSGVGGADAQACTTPPVGGAAWAASAVPTATSSPPAPSHGNLGDAVGGAVPSAIPPRRHARYPALRQGFRSHGTLPLPPELVDPDPPVPPSPPYPPPPYSSDDEAPTSGDSAAEIDNSSIPSTHDFPPAPGAGNYLSLTLLRQLRGPLVAEIACAVPA</sequence>
<feature type="signal peptide" evidence="2">
    <location>
        <begin position="1"/>
        <end position="33"/>
    </location>
</feature>
<reference evidence="3 4" key="1">
    <citation type="journal article" date="2015" name="Genome Biol. Evol.">
        <title>Comparative Genomics of a Bacterivorous Green Alga Reveals Evolutionary Causalities and Consequences of Phago-Mixotrophic Mode of Nutrition.</title>
        <authorList>
            <person name="Burns J.A."/>
            <person name="Paasch A."/>
            <person name="Narechania A."/>
            <person name="Kim E."/>
        </authorList>
    </citation>
    <scope>NUCLEOTIDE SEQUENCE [LARGE SCALE GENOMIC DNA]</scope>
    <source>
        <strain evidence="3 4">PLY_AMNH</strain>
    </source>
</reference>
<evidence type="ECO:0000313" key="4">
    <source>
        <dbReference type="Proteomes" id="UP001190700"/>
    </source>
</evidence>
<evidence type="ECO:0000256" key="2">
    <source>
        <dbReference type="SAM" id="SignalP"/>
    </source>
</evidence>
<feature type="chain" id="PRO_5041939852" evidence="2">
    <location>
        <begin position="34"/>
        <end position="195"/>
    </location>
</feature>
<dbReference type="Proteomes" id="UP001190700">
    <property type="component" value="Unassembled WGS sequence"/>
</dbReference>
<proteinExistence type="predicted"/>
<dbReference type="AlphaFoldDB" id="A0AAE0GHF6"/>
<name>A0AAE0GHF6_9CHLO</name>
<gene>
    <name evidence="3" type="ORF">CYMTET_13929</name>
</gene>
<keyword evidence="4" id="KW-1185">Reference proteome</keyword>
<accession>A0AAE0GHF6</accession>
<feature type="compositionally biased region" description="Pro residues" evidence="1">
    <location>
        <begin position="113"/>
        <end position="136"/>
    </location>
</feature>
<evidence type="ECO:0000313" key="3">
    <source>
        <dbReference type="EMBL" id="KAK3278122.1"/>
    </source>
</evidence>
<feature type="region of interest" description="Disordered" evidence="1">
    <location>
        <begin position="65"/>
        <end position="91"/>
    </location>
</feature>
<comment type="caution">
    <text evidence="3">The sequence shown here is derived from an EMBL/GenBank/DDBJ whole genome shotgun (WGS) entry which is preliminary data.</text>
</comment>
<feature type="region of interest" description="Disordered" evidence="1">
    <location>
        <begin position="106"/>
        <end position="165"/>
    </location>
</feature>
<organism evidence="3 4">
    <name type="scientific">Cymbomonas tetramitiformis</name>
    <dbReference type="NCBI Taxonomy" id="36881"/>
    <lineage>
        <taxon>Eukaryota</taxon>
        <taxon>Viridiplantae</taxon>
        <taxon>Chlorophyta</taxon>
        <taxon>Pyramimonadophyceae</taxon>
        <taxon>Pyramimonadales</taxon>
        <taxon>Pyramimonadaceae</taxon>
        <taxon>Cymbomonas</taxon>
    </lineage>
</organism>
<evidence type="ECO:0000256" key="1">
    <source>
        <dbReference type="SAM" id="MobiDB-lite"/>
    </source>
</evidence>